<accession>A0AC61RKW6</accession>
<proteinExistence type="predicted"/>
<dbReference type="Proteomes" id="UP000306319">
    <property type="component" value="Unassembled WGS sequence"/>
</dbReference>
<organism evidence="1 2">
    <name type="scientific">Lepagella muris</name>
    <dbReference type="NCBI Taxonomy" id="3032870"/>
    <lineage>
        <taxon>Bacteria</taxon>
        <taxon>Pseudomonadati</taxon>
        <taxon>Bacteroidota</taxon>
        <taxon>Bacteroidia</taxon>
        <taxon>Bacteroidales</taxon>
        <taxon>Muribaculaceae</taxon>
        <taxon>Lepagella</taxon>
    </lineage>
</organism>
<dbReference type="EMBL" id="SRYB01000006">
    <property type="protein sequence ID" value="TGY79568.1"/>
    <property type="molecule type" value="Genomic_DNA"/>
</dbReference>
<keyword evidence="1" id="KW-0808">Transferase</keyword>
<keyword evidence="1" id="KW-0418">Kinase</keyword>
<reference evidence="1" key="1">
    <citation type="submission" date="2019-04" db="EMBL/GenBank/DDBJ databases">
        <title>Microbes associate with the intestines of laboratory mice.</title>
        <authorList>
            <person name="Navarre W."/>
            <person name="Wong E."/>
            <person name="Huang K."/>
            <person name="Tropini C."/>
            <person name="Ng K."/>
            <person name="Yu B."/>
        </authorList>
    </citation>
    <scope>NUCLEOTIDE SEQUENCE</scope>
    <source>
        <strain evidence="1">NM04_E33</strain>
    </source>
</reference>
<evidence type="ECO:0000313" key="2">
    <source>
        <dbReference type="Proteomes" id="UP000306319"/>
    </source>
</evidence>
<keyword evidence="2" id="KW-1185">Reference proteome</keyword>
<gene>
    <name evidence="1" type="ORF">E5331_06050</name>
</gene>
<comment type="caution">
    <text evidence="1">The sequence shown here is derived from an EMBL/GenBank/DDBJ whole genome shotgun (WGS) entry which is preliminary data.</text>
</comment>
<protein>
    <submittedName>
        <fullName evidence="1">PAS domain-containing sensor histidine kinase</fullName>
    </submittedName>
</protein>
<name>A0AC61RKW6_9BACT</name>
<sequence length="910" mass="104421">MSAYRYFTPFFFKVILILTLLPMFGSAMAQEERRLVILNAYNEGAPWAQDIITPIMQEISRRENFRAAEVVHLNSTLIHNATDYNNMSDGVFHRYSDAHPDYVVLVGNFAFTLRDRIVREWGDVPMLLISQSDLYGPQDFYYTDTDSIDDSVAYPLLPLETLRNDYNFTIVMVPNLYEQTIDMMAYMFPEMNKLVFIADALYINRYLSGCIRKYLGERYPSLEYEWLVGNQANGEKLQRYLNDADYNTGLLLSTWFFERMTVHGYPQLIAGEARTISGVHRPVFGLREPYFRYGITGGYFPSPDMLHAYIQKGLHDLISDKDMRKVPFLYVDKAFPMIDYEQLTRDGISVDACPPGTVFLNRPKTAWELYRVHIIAIMVILIAVITVAVIIALFQRRKIAFLSAHNRLVNNMPIGYTQATVVYGGEGIIDRLEYHGGNETFCRLVKGKDLPIDSDEHFEDDFLPRLSESLRGGERDMVFPYHFTVPDTYYEFIMYVDEAESRNPVREINIFVVDTTAKSRTDRQLRELVRKLDMTLDVARIIPWRWDLKKHEIACEIQRVAKHDGFEKGMPSRQDLKVMHEDVYFSMIHPEDLERVVDTHHQLTVGTIRTASLEYRLLYGKGGEETEEWIEVSAMVTEYDEDNMPSVLIGSMLVITERKRQEAMLIDARERALESDKLKMAFLANMSHEIRTPLNAIVGFSNLLCRTDDAEKRERFVNIIETNNQLLLKLIGDVLDVAKVESNTLDFNIRPTDLNQLLIKVDDMMKLKIPAGVVLNHVFDAPQAVIETDSNRLSQVLINLLNNAVKFTPKGCITFGYELREDNVYFYVRDTGIGIPEEDLDKVFTRFTKLNNFVQGNGLGLSISKSIVEKLGGEIGVESAGRGKGTLFWFTLPVKPMISGRHLGGGCDLN</sequence>
<evidence type="ECO:0000313" key="1">
    <source>
        <dbReference type="EMBL" id="TGY79568.1"/>
    </source>
</evidence>